<feature type="region of interest" description="Disordered" evidence="1">
    <location>
        <begin position="50"/>
        <end position="87"/>
    </location>
</feature>
<accession>A0A6A5SNL5</accession>
<keyword evidence="3" id="KW-1185">Reference proteome</keyword>
<evidence type="ECO:0000313" key="2">
    <source>
        <dbReference type="EMBL" id="KAF1941753.1"/>
    </source>
</evidence>
<dbReference type="Proteomes" id="UP000800038">
    <property type="component" value="Unassembled WGS sequence"/>
</dbReference>
<feature type="region of interest" description="Disordered" evidence="1">
    <location>
        <begin position="1"/>
        <end position="24"/>
    </location>
</feature>
<evidence type="ECO:0000256" key="1">
    <source>
        <dbReference type="SAM" id="MobiDB-lite"/>
    </source>
</evidence>
<sequence length="120" mass="13260">MPTRRERNVTFDRMANVGGSSTPFPEAGEHAWYPNVTCFVHVYAPTTVHTATAKASPETRVEAESSSESDSGRPRRASSARTSNLGVIDLESLDRRPSGKRQAFLEWLITQLQKLLGKVT</sequence>
<organism evidence="2 3">
    <name type="scientific">Clathrospora elynae</name>
    <dbReference type="NCBI Taxonomy" id="706981"/>
    <lineage>
        <taxon>Eukaryota</taxon>
        <taxon>Fungi</taxon>
        <taxon>Dikarya</taxon>
        <taxon>Ascomycota</taxon>
        <taxon>Pezizomycotina</taxon>
        <taxon>Dothideomycetes</taxon>
        <taxon>Pleosporomycetidae</taxon>
        <taxon>Pleosporales</taxon>
        <taxon>Diademaceae</taxon>
        <taxon>Clathrospora</taxon>
    </lineage>
</organism>
<proteinExistence type="predicted"/>
<feature type="compositionally biased region" description="Basic and acidic residues" evidence="1">
    <location>
        <begin position="1"/>
        <end position="10"/>
    </location>
</feature>
<name>A0A6A5SNL5_9PLEO</name>
<protein>
    <submittedName>
        <fullName evidence="2">Uncharacterized protein</fullName>
    </submittedName>
</protein>
<evidence type="ECO:0000313" key="3">
    <source>
        <dbReference type="Proteomes" id="UP000800038"/>
    </source>
</evidence>
<reference evidence="2" key="1">
    <citation type="journal article" date="2020" name="Stud. Mycol.">
        <title>101 Dothideomycetes genomes: a test case for predicting lifestyles and emergence of pathogens.</title>
        <authorList>
            <person name="Haridas S."/>
            <person name="Albert R."/>
            <person name="Binder M."/>
            <person name="Bloem J."/>
            <person name="Labutti K."/>
            <person name="Salamov A."/>
            <person name="Andreopoulos B."/>
            <person name="Baker S."/>
            <person name="Barry K."/>
            <person name="Bills G."/>
            <person name="Bluhm B."/>
            <person name="Cannon C."/>
            <person name="Castanera R."/>
            <person name="Culley D."/>
            <person name="Daum C."/>
            <person name="Ezra D."/>
            <person name="Gonzalez J."/>
            <person name="Henrissat B."/>
            <person name="Kuo A."/>
            <person name="Liang C."/>
            <person name="Lipzen A."/>
            <person name="Lutzoni F."/>
            <person name="Magnuson J."/>
            <person name="Mondo S."/>
            <person name="Nolan M."/>
            <person name="Ohm R."/>
            <person name="Pangilinan J."/>
            <person name="Park H.-J."/>
            <person name="Ramirez L."/>
            <person name="Alfaro M."/>
            <person name="Sun H."/>
            <person name="Tritt A."/>
            <person name="Yoshinaga Y."/>
            <person name="Zwiers L.-H."/>
            <person name="Turgeon B."/>
            <person name="Goodwin S."/>
            <person name="Spatafora J."/>
            <person name="Crous P."/>
            <person name="Grigoriev I."/>
        </authorList>
    </citation>
    <scope>NUCLEOTIDE SEQUENCE</scope>
    <source>
        <strain evidence="2">CBS 161.51</strain>
    </source>
</reference>
<gene>
    <name evidence="2" type="ORF">EJ02DRAFT_422775</name>
</gene>
<dbReference type="AlphaFoldDB" id="A0A6A5SNL5"/>
<dbReference type="EMBL" id="ML976043">
    <property type="protein sequence ID" value="KAF1941753.1"/>
    <property type="molecule type" value="Genomic_DNA"/>
</dbReference>